<keyword evidence="1" id="KW-1133">Transmembrane helix</keyword>
<dbReference type="EMBL" id="FOJU01000003">
    <property type="protein sequence ID" value="SFB01489.1"/>
    <property type="molecule type" value="Genomic_DNA"/>
</dbReference>
<gene>
    <name evidence="2" type="ORF">SAMN05421688_2387</name>
</gene>
<reference evidence="2 3" key="1">
    <citation type="submission" date="2016-10" db="EMBL/GenBank/DDBJ databases">
        <authorList>
            <person name="de Groot N.N."/>
        </authorList>
    </citation>
    <scope>NUCLEOTIDE SEQUENCE [LARGE SCALE GENOMIC DNA]</scope>
    <source>
        <strain evidence="2 3">DSM 29316</strain>
    </source>
</reference>
<dbReference type="RefSeq" id="WP_092064955.1">
    <property type="nucleotide sequence ID" value="NZ_FOJU01000003.1"/>
</dbReference>
<protein>
    <submittedName>
        <fullName evidence="2">Uncharacterized protein</fullName>
    </submittedName>
</protein>
<dbReference type="AlphaFoldDB" id="A0A1I0XK44"/>
<name>A0A1I0XK44_9RHOB</name>
<keyword evidence="1" id="KW-0812">Transmembrane</keyword>
<evidence type="ECO:0000313" key="2">
    <source>
        <dbReference type="EMBL" id="SFB01489.1"/>
    </source>
</evidence>
<proteinExistence type="predicted"/>
<keyword evidence="3" id="KW-1185">Reference proteome</keyword>
<evidence type="ECO:0000256" key="1">
    <source>
        <dbReference type="SAM" id="Phobius"/>
    </source>
</evidence>
<feature type="transmembrane region" description="Helical" evidence="1">
    <location>
        <begin position="21"/>
        <end position="42"/>
    </location>
</feature>
<sequence>MNPFWLLRMSKWARRPPSRRRVMLVLAIAAVGIGIALVENYLGWPDWATLEPRGRSGLPR</sequence>
<keyword evidence="1" id="KW-0472">Membrane</keyword>
<evidence type="ECO:0000313" key="3">
    <source>
        <dbReference type="Proteomes" id="UP000198796"/>
    </source>
</evidence>
<dbReference type="Proteomes" id="UP000198796">
    <property type="component" value="Unassembled WGS sequence"/>
</dbReference>
<organism evidence="2 3">
    <name type="scientific">Poseidonocella pacifica</name>
    <dbReference type="NCBI Taxonomy" id="871651"/>
    <lineage>
        <taxon>Bacteria</taxon>
        <taxon>Pseudomonadati</taxon>
        <taxon>Pseudomonadota</taxon>
        <taxon>Alphaproteobacteria</taxon>
        <taxon>Rhodobacterales</taxon>
        <taxon>Roseobacteraceae</taxon>
        <taxon>Poseidonocella</taxon>
    </lineage>
</organism>
<accession>A0A1I0XK44</accession>
<dbReference type="STRING" id="871651.SAMN05421688_2387"/>